<dbReference type="AlphaFoldDB" id="A0A0C2VJV9"/>
<accession>A0A0C2VJV9</accession>
<evidence type="ECO:0000313" key="2">
    <source>
        <dbReference type="EMBL" id="KIL49172.1"/>
    </source>
</evidence>
<reference evidence="2 3" key="1">
    <citation type="submission" date="2015-01" db="EMBL/GenBank/DDBJ databases">
        <title>Jeotgalibacillus campisalis genome sequencing.</title>
        <authorList>
            <person name="Goh K.M."/>
            <person name="Chan K.-G."/>
            <person name="Yaakop A.S."/>
            <person name="Ee R."/>
            <person name="Gan H.M."/>
            <person name="Chan C.S."/>
        </authorList>
    </citation>
    <scope>NUCLEOTIDE SEQUENCE [LARGE SCALE GENOMIC DNA]</scope>
    <source>
        <strain evidence="2 3">SF-57</strain>
    </source>
</reference>
<dbReference type="SUPFAM" id="SSF55729">
    <property type="entry name" value="Acyl-CoA N-acyltransferases (Nat)"/>
    <property type="match status" value="1"/>
</dbReference>
<gene>
    <name evidence="2" type="ORF">KR50_12070</name>
</gene>
<feature type="domain" description="N-acetyltransferase" evidence="1">
    <location>
        <begin position="1"/>
        <end position="142"/>
    </location>
</feature>
<proteinExistence type="predicted"/>
<organism evidence="2 3">
    <name type="scientific">Jeotgalibacillus campisalis</name>
    <dbReference type="NCBI Taxonomy" id="220754"/>
    <lineage>
        <taxon>Bacteria</taxon>
        <taxon>Bacillati</taxon>
        <taxon>Bacillota</taxon>
        <taxon>Bacilli</taxon>
        <taxon>Bacillales</taxon>
        <taxon>Caryophanaceae</taxon>
        <taxon>Jeotgalibacillus</taxon>
    </lineage>
</organism>
<comment type="caution">
    <text evidence="2">The sequence shown here is derived from an EMBL/GenBank/DDBJ whole genome shotgun (WGS) entry which is preliminary data.</text>
</comment>
<dbReference type="InterPro" id="IPR000182">
    <property type="entry name" value="GNAT_dom"/>
</dbReference>
<dbReference type="Gene3D" id="3.40.630.30">
    <property type="match status" value="1"/>
</dbReference>
<dbReference type="InterPro" id="IPR016181">
    <property type="entry name" value="Acyl_CoA_acyltransferase"/>
</dbReference>
<keyword evidence="2" id="KW-0808">Transferase</keyword>
<dbReference type="CDD" id="cd04301">
    <property type="entry name" value="NAT_SF"/>
    <property type="match status" value="1"/>
</dbReference>
<dbReference type="PROSITE" id="PS51186">
    <property type="entry name" value="GNAT"/>
    <property type="match status" value="1"/>
</dbReference>
<dbReference type="RefSeq" id="WP_332307474.1">
    <property type="nucleotide sequence ID" value="NZ_JXRR01000010.1"/>
</dbReference>
<evidence type="ECO:0000313" key="3">
    <source>
        <dbReference type="Proteomes" id="UP000031972"/>
    </source>
</evidence>
<evidence type="ECO:0000259" key="1">
    <source>
        <dbReference type="PROSITE" id="PS51186"/>
    </source>
</evidence>
<dbReference type="Pfam" id="PF00583">
    <property type="entry name" value="Acetyltransf_1"/>
    <property type="match status" value="1"/>
</dbReference>
<dbReference type="Proteomes" id="UP000031972">
    <property type="component" value="Unassembled WGS sequence"/>
</dbReference>
<dbReference type="EMBL" id="JXRR01000010">
    <property type="protein sequence ID" value="KIL49172.1"/>
    <property type="molecule type" value="Genomic_DNA"/>
</dbReference>
<dbReference type="PATRIC" id="fig|220754.4.peg.1229"/>
<name>A0A0C2VJV9_9BACL</name>
<sequence>MIKEITRPQWKDAYPLMNQLRTHLTEKEYMSIMEAAVQENQYQLFGIWENNRLKALVGFMPMTTFYYGRFIWICDLITDSQERSKGYGIDLLGFVEQYAKDHGFAKVALSSGLQRHDAHRFYEEKGTYDKVSYVFKKELKEI</sequence>
<keyword evidence="3" id="KW-1185">Reference proteome</keyword>
<dbReference type="GO" id="GO:0016747">
    <property type="term" value="F:acyltransferase activity, transferring groups other than amino-acyl groups"/>
    <property type="evidence" value="ECO:0007669"/>
    <property type="project" value="InterPro"/>
</dbReference>
<protein>
    <submittedName>
        <fullName evidence="2">Acetyltransferase, GNAT family</fullName>
    </submittedName>
</protein>